<evidence type="ECO:0000256" key="16">
    <source>
        <dbReference type="ARBA" id="ARBA00023207"/>
    </source>
</evidence>
<comment type="similarity">
    <text evidence="3">Belongs to the heat shock protein 90 family.</text>
</comment>
<dbReference type="InterPro" id="IPR003594">
    <property type="entry name" value="HATPase_dom"/>
</dbReference>
<dbReference type="SMART" id="SM00387">
    <property type="entry name" value="HATPase_c"/>
    <property type="match status" value="1"/>
</dbReference>
<evidence type="ECO:0000256" key="4">
    <source>
        <dbReference type="ARBA" id="ARBA00010260"/>
    </source>
</evidence>
<dbReference type="GO" id="GO:0098552">
    <property type="term" value="C:side of membrane"/>
    <property type="evidence" value="ECO:0007669"/>
    <property type="project" value="UniProtKB-KW"/>
</dbReference>
<evidence type="ECO:0000313" key="22">
    <source>
        <dbReference type="Proteomes" id="UP000054721"/>
    </source>
</evidence>
<dbReference type="GO" id="GO:0005524">
    <property type="term" value="F:ATP binding"/>
    <property type="evidence" value="ECO:0007669"/>
    <property type="project" value="UniProtKB-KW"/>
</dbReference>
<dbReference type="Pfam" id="PF00183">
    <property type="entry name" value="HSP90"/>
    <property type="match status" value="1"/>
</dbReference>
<dbReference type="STRING" id="6335.A0A0V1L145"/>
<dbReference type="EMBL" id="JYDW01000168">
    <property type="protein sequence ID" value="KRZ53295.1"/>
    <property type="molecule type" value="Genomic_DNA"/>
</dbReference>
<dbReference type="NCBIfam" id="NF003555">
    <property type="entry name" value="PRK05218.1"/>
    <property type="match status" value="1"/>
</dbReference>
<dbReference type="GO" id="GO:0101031">
    <property type="term" value="C:protein folding chaperone complex"/>
    <property type="evidence" value="ECO:0007669"/>
    <property type="project" value="UniProtKB-ARBA"/>
</dbReference>
<keyword evidence="16" id="KW-0357">Heparan sulfate</keyword>
<dbReference type="GO" id="GO:0005737">
    <property type="term" value="C:cytoplasm"/>
    <property type="evidence" value="ECO:0007669"/>
    <property type="project" value="UniProtKB-SubCell"/>
</dbReference>
<dbReference type="HAMAP" id="MF_00505">
    <property type="entry name" value="HSP90"/>
    <property type="match status" value="1"/>
</dbReference>
<keyword evidence="8" id="KW-0732">Signal</keyword>
<evidence type="ECO:0000256" key="8">
    <source>
        <dbReference type="ARBA" id="ARBA00022729"/>
    </source>
</evidence>
<dbReference type="InterPro" id="IPR020568">
    <property type="entry name" value="Ribosomal_Su5_D2-typ_SF"/>
</dbReference>
<evidence type="ECO:0000256" key="1">
    <source>
        <dbReference type="ARBA" id="ARBA00004496"/>
    </source>
</evidence>
<evidence type="ECO:0000256" key="12">
    <source>
        <dbReference type="ARBA" id="ARBA00023016"/>
    </source>
</evidence>
<feature type="region of interest" description="Disordered" evidence="19">
    <location>
        <begin position="224"/>
        <end position="273"/>
    </location>
</feature>
<feature type="compositionally biased region" description="Polar residues" evidence="19">
    <location>
        <begin position="1585"/>
        <end position="1605"/>
    </location>
</feature>
<comment type="similarity">
    <text evidence="4">Belongs to the glypican family.</text>
</comment>
<evidence type="ECO:0000256" key="3">
    <source>
        <dbReference type="ARBA" id="ARBA00008239"/>
    </source>
</evidence>
<feature type="domain" description="Histidine kinase/HSP90-like ATPase" evidence="20">
    <location>
        <begin position="38"/>
        <end position="192"/>
    </location>
</feature>
<dbReference type="GO" id="GO:0140662">
    <property type="term" value="F:ATP-dependent protein folding chaperone"/>
    <property type="evidence" value="ECO:0007669"/>
    <property type="project" value="InterPro"/>
</dbReference>
<dbReference type="InterPro" id="IPR020575">
    <property type="entry name" value="Hsp90_N"/>
</dbReference>
<keyword evidence="9" id="KW-0547">Nucleotide-binding</keyword>
<evidence type="ECO:0000256" key="18">
    <source>
        <dbReference type="ARBA" id="ARBA00070817"/>
    </source>
</evidence>
<feature type="compositionally biased region" description="Polar residues" evidence="19">
    <location>
        <begin position="1557"/>
        <end position="1572"/>
    </location>
</feature>
<dbReference type="InterPro" id="IPR036890">
    <property type="entry name" value="HATPase_C_sf"/>
</dbReference>
<keyword evidence="6" id="KW-0963">Cytoplasm</keyword>
<evidence type="ECO:0000256" key="15">
    <source>
        <dbReference type="ARBA" id="ARBA00023186"/>
    </source>
</evidence>
<dbReference type="InterPro" id="IPR001404">
    <property type="entry name" value="Hsp90_fam"/>
</dbReference>
<dbReference type="Pfam" id="PF13589">
    <property type="entry name" value="HATPase_c_3"/>
    <property type="match status" value="1"/>
</dbReference>
<dbReference type="InterPro" id="IPR037196">
    <property type="entry name" value="HSP90_C"/>
</dbReference>
<dbReference type="Gene3D" id="3.40.50.11260">
    <property type="match status" value="1"/>
</dbReference>
<comment type="caution">
    <text evidence="21">The sequence shown here is derived from an EMBL/GenBank/DDBJ whole genome shotgun (WGS) entry which is preliminary data.</text>
</comment>
<evidence type="ECO:0000259" key="20">
    <source>
        <dbReference type="SMART" id="SM00387"/>
    </source>
</evidence>
<dbReference type="PROSITE" id="PS00298">
    <property type="entry name" value="HSP90"/>
    <property type="match status" value="1"/>
</dbReference>
<dbReference type="FunFam" id="3.40.50.11260:FF:000001">
    <property type="entry name" value="Heat shock protein 90 alpha"/>
    <property type="match status" value="1"/>
</dbReference>
<sequence>LLLSSKMSEVKEEHCETFAFQAEIAQLMSLIINTFYSNKEIFLRELISNASDALDKIRYEALTNPEKLSTGKDLYIKIVPNAEERTLTIMDTGIGMTKADLINNLGTIAKSGTKAFMEALQAGADISMIGQFGVGFYSSYLVADRVTVCSKNNDDDCYMWESSAGGSFTIRTCNDPELTRGTKIILHMKEDQTDYLEARKIKEIVKKHSQFIGYPIRLVVQKEREKEVEDEEMEADNKENENEDDDKPKIEDVGSDEEAETSSKEKKKKTVKEKYLDEEEINKTKPIWTRNSDEITNEEYAEFYKSLTNDWEDHLAVKHFSVEGQLEFRALLYVPRRAPYDLFENRKMRNNIKLYVRRVFIMENCEDLMPEYLNFIKGVVDSEDLPLNISREMLQQSKILKVIRKNLVKKCLDLFEELAEDKDNYNKFYEQFSKNIKLGIHEDSSNRAKLANLLRYHTSANETEMSSLKDYVNRMKPNQKCIYFIAGESLDAVKNSAFVEAVKKRGFEVVYMVDAIDEYVVQQLKAFEGKNLVSVTREGLELPEDEEEKKRREEDKVKYEPLFKVMMEILENKVEKVSISNRLVSSPCCIVTAQFGWSANMERIMKAQALRDSTTMGYMTAKKQLEINPNHPIIQQLYERVTKDKNDKTVKDLVILLYETSLLCSGFTLEEPQKHAQRIHRMIRLGLGIDDDEEESADIPITEIPTTSATADDENRMEELACEVELKIINVKLQQHQVTTHQKIFQLLIKTKMLKNSLQMKQNIFGKEVVIVFKCPFITIRQNTCIQRKSFINMCTEHIFAVKKLQPTSDQLHLYICICGHMRMRSYACAKKRNFISTTLIYYINGKDRFFVDVVQLYSRQFQKTTSTFCLFLLLSTSTASVIMNKSTDLRFSRKDCSKRMENIRIRLDVDDNHYYRDSSFKSFVAGDYVNGMCGFNFTCCSQKIIVDLIQSSKLQLADWIRIANAPLVHYLAEQRVHMTEHSFSFIKWANRNNSQQVNMLLSEAEFEIGQMFKEHFPQIATVVRPITGQLFKHLRSTMLVWNVGQDNIIINHSDMTNFTAGQEKGNSGAKLRRMVERFFANIFPPVYACVINADCGRGYALNGNYSRCVRDAFLKIDPFGDVPSRLGFAFGEAVTNLRRVHYFLEQLLQTLQQLENRWQRWAAGDYYQNPDKLSQEHSCTALLAKHYACPLCKPETDDDGILNPATSKPCNYECVFAVSSCLEMIHRSLQPLWSQAVKSFSKFINFTIKNEHADLEDILRNEHGLIGSLYDAIMDNALAAGPEISVRLFDECGTMQTDDNNKSNPMESAAQISVALDEPLLEKEAGKSRVYIRTATDKPNLMHYASVVAQNLSIFYADWISQMAELVCENPNASTKAFTVCASSGLTMKNAVSQNLHVDNNMIFPQTTTPNSKAAFSQEKNPSSHIEYASMQVTPAMVKVNDDDGDGDDQLDHYPSEDDDDDGKKNRLPETLNRSPATSFKPDQPLSAADLEEKLRRLTETMEKIQASDDVDQDGMIVKSQAGGAWSSGMFKNFITRTPLVQSDDEDDWMQGSGSGNDLQPFSMSTDQPDVSVSIYEPGEESTEATTRPNDEGSTQPSTANVGDSSSSLLASDLKIILITILYAVIAHRCLFA</sequence>
<dbReference type="InterPro" id="IPR019805">
    <property type="entry name" value="Heat_shock_protein_90_CS"/>
</dbReference>
<evidence type="ECO:0000256" key="19">
    <source>
        <dbReference type="SAM" id="MobiDB-lite"/>
    </source>
</evidence>
<evidence type="ECO:0000256" key="9">
    <source>
        <dbReference type="ARBA" id="ARBA00022741"/>
    </source>
</evidence>
<keyword evidence="22" id="KW-1185">Reference proteome</keyword>
<proteinExistence type="inferred from homology"/>
<keyword evidence="17" id="KW-0449">Lipoprotein</keyword>
<evidence type="ECO:0000256" key="7">
    <source>
        <dbReference type="ARBA" id="ARBA00022622"/>
    </source>
</evidence>
<name>A0A0V1L145_9BILA</name>
<accession>A0A0V1L145</accession>
<dbReference type="FunFam" id="1.20.120.790:FF:000001">
    <property type="entry name" value="Heat shock protein 90 alpha"/>
    <property type="match status" value="1"/>
</dbReference>
<protein>
    <recommendedName>
        <fullName evidence="18">Heat shock protein 90</fullName>
    </recommendedName>
</protein>
<dbReference type="GO" id="GO:0005886">
    <property type="term" value="C:plasma membrane"/>
    <property type="evidence" value="ECO:0007669"/>
    <property type="project" value="UniProtKB-SubCell"/>
</dbReference>
<dbReference type="SUPFAM" id="SSF54211">
    <property type="entry name" value="Ribosomal protein S5 domain 2-like"/>
    <property type="match status" value="1"/>
</dbReference>
<gene>
    <name evidence="21" type="primary">Hsp83</name>
    <name evidence="21" type="ORF">T02_13590</name>
</gene>
<feature type="region of interest" description="Disordered" evidence="19">
    <location>
        <begin position="1545"/>
        <end position="1606"/>
    </location>
</feature>
<evidence type="ECO:0000256" key="14">
    <source>
        <dbReference type="ARBA" id="ARBA00023180"/>
    </source>
</evidence>
<evidence type="ECO:0000256" key="11">
    <source>
        <dbReference type="ARBA" id="ARBA00022974"/>
    </source>
</evidence>
<dbReference type="Gene3D" id="3.30.565.10">
    <property type="entry name" value="Histidine kinase-like ATPase, C-terminal domain"/>
    <property type="match status" value="1"/>
</dbReference>
<keyword evidence="11" id="KW-0654">Proteoglycan</keyword>
<organism evidence="21 22">
    <name type="scientific">Trichinella nativa</name>
    <dbReference type="NCBI Taxonomy" id="6335"/>
    <lineage>
        <taxon>Eukaryota</taxon>
        <taxon>Metazoa</taxon>
        <taxon>Ecdysozoa</taxon>
        <taxon>Nematoda</taxon>
        <taxon>Enoplea</taxon>
        <taxon>Dorylaimia</taxon>
        <taxon>Trichinellida</taxon>
        <taxon>Trichinellidae</taxon>
        <taxon>Trichinella</taxon>
    </lineage>
</organism>
<dbReference type="GO" id="GO:0051082">
    <property type="term" value="F:unfolded protein binding"/>
    <property type="evidence" value="ECO:0007669"/>
    <property type="project" value="InterPro"/>
</dbReference>
<evidence type="ECO:0000256" key="10">
    <source>
        <dbReference type="ARBA" id="ARBA00022840"/>
    </source>
</evidence>
<keyword evidence="12 21" id="KW-0346">Stress response</keyword>
<dbReference type="OrthoDB" id="5426351at2759"/>
<dbReference type="GO" id="GO:0009966">
    <property type="term" value="P:regulation of signal transduction"/>
    <property type="evidence" value="ECO:0007669"/>
    <property type="project" value="InterPro"/>
</dbReference>
<dbReference type="CDD" id="cd16927">
    <property type="entry name" value="HATPase_Hsp90-like"/>
    <property type="match status" value="1"/>
</dbReference>
<dbReference type="SUPFAM" id="SSF55874">
    <property type="entry name" value="ATPase domain of HSP90 chaperone/DNA topoisomerase II/histidine kinase"/>
    <property type="match status" value="1"/>
</dbReference>
<dbReference type="PRINTS" id="PR00775">
    <property type="entry name" value="HEATSHOCK90"/>
</dbReference>
<evidence type="ECO:0000256" key="13">
    <source>
        <dbReference type="ARBA" id="ARBA00023136"/>
    </source>
</evidence>
<feature type="compositionally biased region" description="Basic and acidic residues" evidence="19">
    <location>
        <begin position="1451"/>
        <end position="1469"/>
    </location>
</feature>
<feature type="compositionally biased region" description="Basic and acidic residues" evidence="19">
    <location>
        <begin position="235"/>
        <end position="252"/>
    </location>
</feature>
<keyword evidence="10" id="KW-0067">ATP-binding</keyword>
<dbReference type="Gene3D" id="1.20.120.790">
    <property type="entry name" value="Heat shock protein 90, C-terminal domain"/>
    <property type="match status" value="1"/>
</dbReference>
<evidence type="ECO:0000256" key="6">
    <source>
        <dbReference type="ARBA" id="ARBA00022490"/>
    </source>
</evidence>
<feature type="non-terminal residue" evidence="21">
    <location>
        <position position="1"/>
    </location>
</feature>
<evidence type="ECO:0000256" key="17">
    <source>
        <dbReference type="ARBA" id="ARBA00023288"/>
    </source>
</evidence>
<keyword evidence="14" id="KW-0325">Glycoprotein</keyword>
<keyword evidence="13" id="KW-0472">Membrane</keyword>
<dbReference type="FunFam" id="3.30.230.80:FF:000001">
    <property type="entry name" value="Heat shock protein 90 alpha"/>
    <property type="match status" value="1"/>
</dbReference>
<dbReference type="SUPFAM" id="SSF110942">
    <property type="entry name" value="HSP90 C-terminal domain"/>
    <property type="match status" value="1"/>
</dbReference>
<keyword evidence="7" id="KW-0336">GPI-anchor</keyword>
<keyword evidence="15" id="KW-0143">Chaperone</keyword>
<dbReference type="InterPro" id="IPR001863">
    <property type="entry name" value="Glypican"/>
</dbReference>
<dbReference type="Proteomes" id="UP000054721">
    <property type="component" value="Unassembled WGS sequence"/>
</dbReference>
<dbReference type="Pfam" id="PF01153">
    <property type="entry name" value="Glypican"/>
    <property type="match status" value="1"/>
</dbReference>
<dbReference type="Gene3D" id="3.30.230.80">
    <property type="match status" value="1"/>
</dbReference>
<reference evidence="21 22" key="1">
    <citation type="submission" date="2015-05" db="EMBL/GenBank/DDBJ databases">
        <title>Evolution of Trichinella species and genotypes.</title>
        <authorList>
            <person name="Korhonen P.K."/>
            <person name="Edoardo P."/>
            <person name="Giuseppe L.R."/>
            <person name="Gasser R.B."/>
        </authorList>
    </citation>
    <scope>NUCLEOTIDE SEQUENCE [LARGE SCALE GENOMIC DNA]</scope>
    <source>
        <strain evidence="21">ISS10</strain>
    </source>
</reference>
<evidence type="ECO:0000313" key="21">
    <source>
        <dbReference type="EMBL" id="KRZ53295.1"/>
    </source>
</evidence>
<dbReference type="GO" id="GO:0016887">
    <property type="term" value="F:ATP hydrolysis activity"/>
    <property type="evidence" value="ECO:0007669"/>
    <property type="project" value="InterPro"/>
</dbReference>
<feature type="region of interest" description="Disordered" evidence="19">
    <location>
        <begin position="1439"/>
        <end position="1489"/>
    </location>
</feature>
<evidence type="ECO:0000256" key="5">
    <source>
        <dbReference type="ARBA" id="ARBA00022475"/>
    </source>
</evidence>
<dbReference type="PANTHER" id="PTHR11528">
    <property type="entry name" value="HEAT SHOCK PROTEIN 90 FAMILY MEMBER"/>
    <property type="match status" value="1"/>
</dbReference>
<evidence type="ECO:0000256" key="2">
    <source>
        <dbReference type="ARBA" id="ARBA00004609"/>
    </source>
</evidence>
<dbReference type="FunFam" id="3.30.565.10:FF:000001">
    <property type="entry name" value="Heat shock protein HSP 90-alpha"/>
    <property type="match status" value="1"/>
</dbReference>
<keyword evidence="5" id="KW-1003">Cell membrane</keyword>
<comment type="subcellular location">
    <subcellularLocation>
        <location evidence="2">Cell membrane</location>
        <topology evidence="2">Lipid-anchor</topology>
        <topology evidence="2">GPI-anchor</topology>
    </subcellularLocation>
    <subcellularLocation>
        <location evidence="1">Cytoplasm</location>
    </subcellularLocation>
</comment>